<dbReference type="EMBL" id="BARV01007109">
    <property type="protein sequence ID" value="GAI03749.1"/>
    <property type="molecule type" value="Genomic_DNA"/>
</dbReference>
<accession>X1MBK3</accession>
<reference evidence="1" key="1">
    <citation type="journal article" date="2014" name="Front. Microbiol.">
        <title>High frequency of phylogenetically diverse reductive dehalogenase-homologous genes in deep subseafloor sedimentary metagenomes.</title>
        <authorList>
            <person name="Kawai M."/>
            <person name="Futagami T."/>
            <person name="Toyoda A."/>
            <person name="Takaki Y."/>
            <person name="Nishi S."/>
            <person name="Hori S."/>
            <person name="Arai W."/>
            <person name="Tsubouchi T."/>
            <person name="Morono Y."/>
            <person name="Uchiyama I."/>
            <person name="Ito T."/>
            <person name="Fujiyama A."/>
            <person name="Inagaki F."/>
            <person name="Takami H."/>
        </authorList>
    </citation>
    <scope>NUCLEOTIDE SEQUENCE</scope>
    <source>
        <strain evidence="1">Expedition CK06-06</strain>
    </source>
</reference>
<dbReference type="AlphaFoldDB" id="X1MBK3"/>
<protein>
    <submittedName>
        <fullName evidence="1">Uncharacterized protein</fullName>
    </submittedName>
</protein>
<organism evidence="1">
    <name type="scientific">marine sediment metagenome</name>
    <dbReference type="NCBI Taxonomy" id="412755"/>
    <lineage>
        <taxon>unclassified sequences</taxon>
        <taxon>metagenomes</taxon>
        <taxon>ecological metagenomes</taxon>
    </lineage>
</organism>
<evidence type="ECO:0000313" key="1">
    <source>
        <dbReference type="EMBL" id="GAI03749.1"/>
    </source>
</evidence>
<sequence length="272" mass="32473">MKEILKQLLDSKENLWKAQRLFSRILEQRYPALVQEDSQEFERKINDELQFLLSSCVKYKTGRILISAPKLGWKKKVVLTRNPGLKYPHECYEAFKLIRIKNIDQEGNFIGADWNDKAKIMMGVLKNSDQIDQEKFRKFYELLELAIIWQNRTDQMMNNGCSDDKKKVMVGEDRIKIYNQHFELGILKPKDKGKYDRWEEIDSYEIIDYASDKDINHQDMLTKFWKKFEDFDEALKSQEKLKAELIKRAENLLKDLKDFNKPFKVLMKLINS</sequence>
<name>X1MBK3_9ZZZZ</name>
<gene>
    <name evidence="1" type="ORF">S06H3_14538</name>
</gene>
<comment type="caution">
    <text evidence="1">The sequence shown here is derived from an EMBL/GenBank/DDBJ whole genome shotgun (WGS) entry which is preliminary data.</text>
</comment>
<proteinExistence type="predicted"/>